<reference evidence="1 2" key="1">
    <citation type="submission" date="2016-07" db="EMBL/GenBank/DDBJ databases">
        <title>Pervasive Adenine N6-methylation of Active Genes in Fungi.</title>
        <authorList>
            <consortium name="DOE Joint Genome Institute"/>
            <person name="Mondo S.J."/>
            <person name="Dannebaum R.O."/>
            <person name="Kuo R.C."/>
            <person name="Labutti K."/>
            <person name="Haridas S."/>
            <person name="Kuo A."/>
            <person name="Salamov A."/>
            <person name="Ahrendt S.R."/>
            <person name="Lipzen A."/>
            <person name="Sullivan W."/>
            <person name="Andreopoulos W.B."/>
            <person name="Clum A."/>
            <person name="Lindquist E."/>
            <person name="Daum C."/>
            <person name="Ramamoorthy G.K."/>
            <person name="Gryganskyi A."/>
            <person name="Culley D."/>
            <person name="Magnuson J.K."/>
            <person name="James T.Y."/>
            <person name="O'Malley M.A."/>
            <person name="Stajich J.E."/>
            <person name="Spatafora J.W."/>
            <person name="Visel A."/>
            <person name="Grigoriev I.V."/>
        </authorList>
    </citation>
    <scope>NUCLEOTIDE SEQUENCE [LARGE SCALE GENOMIC DNA]</scope>
    <source>
        <strain evidence="1 2">CBS 931.73</strain>
    </source>
</reference>
<gene>
    <name evidence="1" type="ORF">K493DRAFT_312596</name>
</gene>
<keyword evidence="2" id="KW-1185">Reference proteome</keyword>
<sequence>MINSIFDFPVFPTPKTKYLSQFDLLTREIGRCLDGHYNDTSIGFSLNPEPGVEVGAKYFNQKAQSIGKSYICIGDGLSALRLFLSTSSAQSFILSYGDLTTQKNYLALRGKTGQFIAESRTDAYDIELAGGFKHKNVALETSYNPMKGTMGGWMVYRDEKIQLGCRLHAEDDIFKAVAFHGADSFESIRKVDVVGVYSSEVFSSLNGSEMPNQYNISVSALDLLSAGGKPRLVGGYLHKVLYYGRAVTLAGEFVHALDHDKDPEHTDVLRVGGAWQLSNRTAIKLRADSNGEVDMLFGIGTNRTVPVVSVAIGVGFNIRSKLNADDVRVSLSIHLGG</sequence>
<dbReference type="Proteomes" id="UP000193498">
    <property type="component" value="Unassembled WGS sequence"/>
</dbReference>
<proteinExistence type="predicted"/>
<protein>
    <submittedName>
        <fullName evidence="1">Uncharacterized protein</fullName>
    </submittedName>
</protein>
<dbReference type="InterPro" id="IPR023614">
    <property type="entry name" value="Porin_dom_sf"/>
</dbReference>
<dbReference type="InParanoid" id="A0A1Y1YTD3"/>
<dbReference type="EMBL" id="MCFE01000075">
    <property type="protein sequence ID" value="ORY00997.1"/>
    <property type="molecule type" value="Genomic_DNA"/>
</dbReference>
<dbReference type="Gene3D" id="2.40.160.10">
    <property type="entry name" value="Porin"/>
    <property type="match status" value="1"/>
</dbReference>
<accession>A0A1Y1YTD3</accession>
<organism evidence="1 2">
    <name type="scientific">Basidiobolus meristosporus CBS 931.73</name>
    <dbReference type="NCBI Taxonomy" id="1314790"/>
    <lineage>
        <taxon>Eukaryota</taxon>
        <taxon>Fungi</taxon>
        <taxon>Fungi incertae sedis</taxon>
        <taxon>Zoopagomycota</taxon>
        <taxon>Entomophthoromycotina</taxon>
        <taxon>Basidiobolomycetes</taxon>
        <taxon>Basidiobolales</taxon>
        <taxon>Basidiobolaceae</taxon>
        <taxon>Basidiobolus</taxon>
    </lineage>
</organism>
<name>A0A1Y1YTD3_9FUNG</name>
<dbReference type="AlphaFoldDB" id="A0A1Y1YTD3"/>
<evidence type="ECO:0000313" key="1">
    <source>
        <dbReference type="EMBL" id="ORY00997.1"/>
    </source>
</evidence>
<evidence type="ECO:0000313" key="2">
    <source>
        <dbReference type="Proteomes" id="UP000193498"/>
    </source>
</evidence>
<comment type="caution">
    <text evidence="1">The sequence shown here is derived from an EMBL/GenBank/DDBJ whole genome shotgun (WGS) entry which is preliminary data.</text>
</comment>